<evidence type="ECO:0000259" key="10">
    <source>
        <dbReference type="PROSITE" id="PS51987"/>
    </source>
</evidence>
<evidence type="ECO:0000256" key="1">
    <source>
        <dbReference type="ARBA" id="ARBA00001946"/>
    </source>
</evidence>
<feature type="domain" description="GS catalytic" evidence="10">
    <location>
        <begin position="100"/>
        <end position="433"/>
    </location>
</feature>
<evidence type="ECO:0000256" key="6">
    <source>
        <dbReference type="ARBA" id="ARBA00022842"/>
    </source>
</evidence>
<dbReference type="InterPro" id="IPR008146">
    <property type="entry name" value="Gln_synth_cat_dom"/>
</dbReference>
<dbReference type="InterPro" id="IPR027303">
    <property type="entry name" value="Gln_synth_gly_rich_site"/>
</dbReference>
<keyword evidence="3 11" id="KW-0436">Ligase</keyword>
<sequence>MDLASIARADGAEFILAMFVTMAGKPCAKLVPIEAVDELAEDGVGFAGHAAGLMGQVPKDPDLVAIPDPESYTPLPFIKPGLALVHCDPHVLGKPWPFSPRVILRKVLADALAMGFEVNVGAEIEYFLLQRDESGELRTADGLDTRRLPCYDARDVTRMYDHLTAVSKAMNTLGWGNYANDHEDGNGQFEQNFNYADAMTTADRVITLRYLLSVLAEQRGMTATFMPKPFTDRTGTGMHMHLSLWRDGASAIPDSADRRGLALSATAYSFIAGILEHAQALQGVIAPTVNSYKRTGATSTATGATWSPRVATYGGNDRTHFLRVPDSNRVELRGADGSANPYLAAAATIAAGLDGVNRKLDPGDPGPASARGALPQTLLHAMDALESDGIVSGALDSAGPGVSDYFVKCKREEFFEWHNTVTPWEVDSYLTAF</sequence>
<protein>
    <submittedName>
        <fullName evidence="11">Type III glutamate--ammonia ligase</fullName>
        <ecNumber evidence="11">6.3.1.2</ecNumber>
    </submittedName>
</protein>
<evidence type="ECO:0000256" key="4">
    <source>
        <dbReference type="ARBA" id="ARBA00022741"/>
    </source>
</evidence>
<dbReference type="EC" id="6.3.1.2" evidence="11"/>
<dbReference type="NCBIfam" id="TIGR03105">
    <property type="entry name" value="gln_synth_III"/>
    <property type="match status" value="1"/>
</dbReference>
<dbReference type="PROSITE" id="PS51986">
    <property type="entry name" value="GS_BETA_GRASP"/>
    <property type="match status" value="1"/>
</dbReference>
<proteinExistence type="inferred from homology"/>
<dbReference type="SUPFAM" id="SSF55931">
    <property type="entry name" value="Glutamine synthetase/guanido kinase"/>
    <property type="match status" value="1"/>
</dbReference>
<feature type="domain" description="GS beta-grasp" evidence="9">
    <location>
        <begin position="10"/>
        <end position="94"/>
    </location>
</feature>
<dbReference type="GO" id="GO:0004356">
    <property type="term" value="F:glutamine synthetase activity"/>
    <property type="evidence" value="ECO:0007669"/>
    <property type="project" value="UniProtKB-EC"/>
</dbReference>
<evidence type="ECO:0000256" key="3">
    <source>
        <dbReference type="ARBA" id="ARBA00022598"/>
    </source>
</evidence>
<dbReference type="InterPro" id="IPR014746">
    <property type="entry name" value="Gln_synth/guanido_kin_cat_dom"/>
</dbReference>
<dbReference type="RefSeq" id="WP_169585314.1">
    <property type="nucleotide sequence ID" value="NZ_VCQU01000002.1"/>
</dbReference>
<comment type="cofactor">
    <cofactor evidence="1">
        <name>Mg(2+)</name>
        <dbReference type="ChEBI" id="CHEBI:18420"/>
    </cofactor>
</comment>
<dbReference type="InterPro" id="IPR017536">
    <property type="entry name" value="Glutamine_synthetase_typeIII"/>
</dbReference>
<dbReference type="SMART" id="SM01230">
    <property type="entry name" value="Gln-synt_C"/>
    <property type="match status" value="1"/>
</dbReference>
<keyword evidence="12" id="KW-1185">Reference proteome</keyword>
<evidence type="ECO:0000313" key="11">
    <source>
        <dbReference type="EMBL" id="NMN94556.1"/>
    </source>
</evidence>
<reference evidence="11 12" key="1">
    <citation type="submission" date="2019-05" db="EMBL/GenBank/DDBJ databases">
        <authorList>
            <person name="Lee S.D."/>
        </authorList>
    </citation>
    <scope>NUCLEOTIDE SEQUENCE [LARGE SCALE GENOMIC DNA]</scope>
    <source>
        <strain evidence="11 12">YC2-7</strain>
    </source>
</reference>
<dbReference type="PROSITE" id="PS51987">
    <property type="entry name" value="GS_CATALYTIC"/>
    <property type="match status" value="1"/>
</dbReference>
<evidence type="ECO:0000259" key="9">
    <source>
        <dbReference type="PROSITE" id="PS51986"/>
    </source>
</evidence>
<evidence type="ECO:0000313" key="12">
    <source>
        <dbReference type="Proteomes" id="UP000535543"/>
    </source>
</evidence>
<dbReference type="EMBL" id="VCQU01000002">
    <property type="protein sequence ID" value="NMN94556.1"/>
    <property type="molecule type" value="Genomic_DNA"/>
</dbReference>
<dbReference type="PANTHER" id="PTHR43785:SF14">
    <property type="entry name" value="GLUTAMINE SYNTHETASE"/>
    <property type="match status" value="1"/>
</dbReference>
<gene>
    <name evidence="11" type="primary">glnT</name>
    <name evidence="11" type="ORF">FGL95_05835</name>
</gene>
<dbReference type="Pfam" id="PF00120">
    <property type="entry name" value="Gln-synt_C"/>
    <property type="match status" value="1"/>
</dbReference>
<evidence type="ECO:0000256" key="2">
    <source>
        <dbReference type="ARBA" id="ARBA00009897"/>
    </source>
</evidence>
<dbReference type="PANTHER" id="PTHR43785">
    <property type="entry name" value="GAMMA-GLUTAMYLPUTRESCINE SYNTHETASE"/>
    <property type="match status" value="1"/>
</dbReference>
<organism evidence="11 12">
    <name type="scientific">Antrihabitans stalactiti</name>
    <dbReference type="NCBI Taxonomy" id="2584121"/>
    <lineage>
        <taxon>Bacteria</taxon>
        <taxon>Bacillati</taxon>
        <taxon>Actinomycetota</taxon>
        <taxon>Actinomycetes</taxon>
        <taxon>Mycobacteriales</taxon>
        <taxon>Nocardiaceae</taxon>
        <taxon>Antrihabitans</taxon>
    </lineage>
</organism>
<keyword evidence="5" id="KW-0067">ATP-binding</keyword>
<dbReference type="GO" id="GO:0006542">
    <property type="term" value="P:glutamine biosynthetic process"/>
    <property type="evidence" value="ECO:0007669"/>
    <property type="project" value="InterPro"/>
</dbReference>
<keyword evidence="6" id="KW-0460">Magnesium</keyword>
<name>A0A848KA71_9NOCA</name>
<dbReference type="SUPFAM" id="SSF54368">
    <property type="entry name" value="Glutamine synthetase, N-terminal domain"/>
    <property type="match status" value="1"/>
</dbReference>
<dbReference type="GO" id="GO:0005524">
    <property type="term" value="F:ATP binding"/>
    <property type="evidence" value="ECO:0007669"/>
    <property type="project" value="UniProtKB-KW"/>
</dbReference>
<reference evidence="11 12" key="2">
    <citation type="submission" date="2020-06" db="EMBL/GenBank/DDBJ databases">
        <title>Antribacter stalactiti gen. nov., sp. nov., a new member of the family Nacardiaceae isolated from a cave.</title>
        <authorList>
            <person name="Kim I.S."/>
        </authorList>
    </citation>
    <scope>NUCLEOTIDE SEQUENCE [LARGE SCALE GENOMIC DNA]</scope>
    <source>
        <strain evidence="11 12">YC2-7</strain>
    </source>
</reference>
<comment type="caution">
    <text evidence="11">The sequence shown here is derived from an EMBL/GenBank/DDBJ whole genome shotgun (WGS) entry which is preliminary data.</text>
</comment>
<evidence type="ECO:0000256" key="8">
    <source>
        <dbReference type="RuleBase" id="RU000384"/>
    </source>
</evidence>
<dbReference type="AlphaFoldDB" id="A0A848KA71"/>
<dbReference type="InterPro" id="IPR036651">
    <property type="entry name" value="Gln_synt_N_sf"/>
</dbReference>
<dbReference type="PROSITE" id="PS00181">
    <property type="entry name" value="GLNA_ATP"/>
    <property type="match status" value="1"/>
</dbReference>
<evidence type="ECO:0000256" key="5">
    <source>
        <dbReference type="ARBA" id="ARBA00022840"/>
    </source>
</evidence>
<comment type="similarity">
    <text evidence="2 7 8">Belongs to the glutamine synthetase family.</text>
</comment>
<accession>A0A848KA71</accession>
<dbReference type="Proteomes" id="UP000535543">
    <property type="component" value="Unassembled WGS sequence"/>
</dbReference>
<keyword evidence="4" id="KW-0547">Nucleotide-binding</keyword>
<evidence type="ECO:0000256" key="7">
    <source>
        <dbReference type="PROSITE-ProRule" id="PRU01330"/>
    </source>
</evidence>
<dbReference type="Gene3D" id="3.30.590.10">
    <property type="entry name" value="Glutamine synthetase/guanido kinase, catalytic domain"/>
    <property type="match status" value="1"/>
</dbReference>
<dbReference type="InterPro" id="IPR008147">
    <property type="entry name" value="Gln_synt_N"/>
</dbReference>
<dbReference type="Gene3D" id="3.10.20.70">
    <property type="entry name" value="Glutamine synthetase, N-terminal domain"/>
    <property type="match status" value="1"/>
</dbReference>